<evidence type="ECO:0000256" key="1">
    <source>
        <dbReference type="ARBA" id="ARBA00004123"/>
    </source>
</evidence>
<dbReference type="Gene3D" id="2.30.29.30">
    <property type="entry name" value="Pleckstrin-homology domain (PH domain)/Phosphotyrosine-binding domain (PTB)"/>
    <property type="match status" value="1"/>
</dbReference>
<feature type="region of interest" description="Disordered" evidence="5">
    <location>
        <begin position="222"/>
        <end position="245"/>
    </location>
</feature>
<name>A0ABR2UYJ3_9PEZI</name>
<dbReference type="PANTHER" id="PTHR21399">
    <property type="entry name" value="CHLORIDE CONDUCTANCE REGULATORY PROTEIN ICLN"/>
    <property type="match status" value="1"/>
</dbReference>
<dbReference type="Pfam" id="PF03517">
    <property type="entry name" value="Voldacs"/>
    <property type="match status" value="1"/>
</dbReference>
<evidence type="ECO:0000313" key="6">
    <source>
        <dbReference type="EMBL" id="KAK9419753.1"/>
    </source>
</evidence>
<dbReference type="InterPro" id="IPR011993">
    <property type="entry name" value="PH-like_dom_sf"/>
</dbReference>
<gene>
    <name evidence="6" type="ORF">SUNI508_07002</name>
</gene>
<evidence type="ECO:0000256" key="5">
    <source>
        <dbReference type="SAM" id="MobiDB-lite"/>
    </source>
</evidence>
<dbReference type="Proteomes" id="UP001408356">
    <property type="component" value="Unassembled WGS sequence"/>
</dbReference>
<protein>
    <recommendedName>
        <fullName evidence="8">Regulator of volume decrease after cellular swelling-domain-containing protein</fullName>
    </recommendedName>
</protein>
<feature type="region of interest" description="Disordered" evidence="5">
    <location>
        <begin position="273"/>
        <end position="316"/>
    </location>
</feature>
<evidence type="ECO:0000256" key="3">
    <source>
        <dbReference type="ARBA" id="ARBA00022490"/>
    </source>
</evidence>
<dbReference type="PANTHER" id="PTHR21399:SF0">
    <property type="entry name" value="METHYLOSOME SUBUNIT PICLN"/>
    <property type="match status" value="1"/>
</dbReference>
<reference evidence="6 7" key="1">
    <citation type="journal article" date="2024" name="J. Plant Pathol.">
        <title>Sequence and assembly of the genome of Seiridium unicorne, isolate CBS 538.82, causal agent of cypress canker disease.</title>
        <authorList>
            <person name="Scali E."/>
            <person name="Rocca G.D."/>
            <person name="Danti R."/>
            <person name="Garbelotto M."/>
            <person name="Barberini S."/>
            <person name="Baroncelli R."/>
            <person name="Emiliani G."/>
        </authorList>
    </citation>
    <scope>NUCLEOTIDE SEQUENCE [LARGE SCALE GENOMIC DNA]</scope>
    <source>
        <strain evidence="6 7">BM-138-508</strain>
    </source>
</reference>
<proteinExistence type="predicted"/>
<dbReference type="EMBL" id="JARVKF010000288">
    <property type="protein sequence ID" value="KAK9419753.1"/>
    <property type="molecule type" value="Genomic_DNA"/>
</dbReference>
<dbReference type="InterPro" id="IPR039924">
    <property type="entry name" value="ICln/Lot5/Saf5"/>
</dbReference>
<accession>A0ABR2UYJ3</accession>
<sequence>MLPTVIKNRPSAGADYQPLSEYQSQTPETFSDGKPVLYFHDEHIKAWCSPEQSERLHIFSGGKQPTPPESHALENEGGKHLREEDKVEVLVGSNKLILYSHNSQTGIEIPYPTISLHATKNFKHLEKPDDQSFKFVGVYMQLEFSGDGGDDDESFDPLELTLVPYSSEGTSIDPMNSQRTSALFNQISACQNLHPDPADEGEDDEDDGMDRIVFEGEALEGLPGAFQGDASGGLPPPMPGSSGWITAENVNEYFDEEGNWIGGEGVSGELGEGAGRVRARDEVDGDADGLNGNEADADAETKRPHKEPACQMGSNLQDDGYRCSLPRRIVFLREQLRVCIHVQ</sequence>
<keyword evidence="4" id="KW-0539">Nucleus</keyword>
<comment type="caution">
    <text evidence="6">The sequence shown here is derived from an EMBL/GenBank/DDBJ whole genome shotgun (WGS) entry which is preliminary data.</text>
</comment>
<organism evidence="6 7">
    <name type="scientific">Seiridium unicorne</name>
    <dbReference type="NCBI Taxonomy" id="138068"/>
    <lineage>
        <taxon>Eukaryota</taxon>
        <taxon>Fungi</taxon>
        <taxon>Dikarya</taxon>
        <taxon>Ascomycota</taxon>
        <taxon>Pezizomycotina</taxon>
        <taxon>Sordariomycetes</taxon>
        <taxon>Xylariomycetidae</taxon>
        <taxon>Amphisphaeriales</taxon>
        <taxon>Sporocadaceae</taxon>
        <taxon>Seiridium</taxon>
    </lineage>
</organism>
<keyword evidence="7" id="KW-1185">Reference proteome</keyword>
<comment type="subcellular location">
    <subcellularLocation>
        <location evidence="2">Cytoplasm</location>
    </subcellularLocation>
    <subcellularLocation>
        <location evidence="1">Nucleus</location>
    </subcellularLocation>
</comment>
<feature type="compositionally biased region" description="Basic and acidic residues" evidence="5">
    <location>
        <begin position="299"/>
        <end position="308"/>
    </location>
</feature>
<evidence type="ECO:0000256" key="2">
    <source>
        <dbReference type="ARBA" id="ARBA00004496"/>
    </source>
</evidence>
<evidence type="ECO:0000256" key="4">
    <source>
        <dbReference type="ARBA" id="ARBA00023242"/>
    </source>
</evidence>
<keyword evidence="3" id="KW-0963">Cytoplasm</keyword>
<feature type="region of interest" description="Disordered" evidence="5">
    <location>
        <begin position="1"/>
        <end position="27"/>
    </location>
</feature>
<evidence type="ECO:0000313" key="7">
    <source>
        <dbReference type="Proteomes" id="UP001408356"/>
    </source>
</evidence>
<evidence type="ECO:0008006" key="8">
    <source>
        <dbReference type="Google" id="ProtNLM"/>
    </source>
</evidence>